<evidence type="ECO:0000259" key="2">
    <source>
        <dbReference type="PROSITE" id="PS50943"/>
    </source>
</evidence>
<dbReference type="CDD" id="cd00093">
    <property type="entry name" value="HTH_XRE"/>
    <property type="match status" value="1"/>
</dbReference>
<sequence>MQDILDKRDRAELFRLRLAEAMGEARQTQSGLARAVAVDRSTISQLLKAQDARLPNAQVVAECARVLGVSADWLLGLTDRPERAADIMASALTFTEAPRALIDEQIFAWHQEAAGYKIRHVPAFLPDMLKTRPMLEWEYTPHLGRTAAQAIGASEDRLNWMRRAGSDYEIALPLYELYSLADGTGYYFDLPRDTRRAQLVHLLELHDQLYPSLRLHAFDARKLFSAPVTIFGPLLAVIYLGRNYLAFRDRERVQAITAHFDGLVREAEMSSRDIPEFLRMLVNSVDEDRPASTSVQPLSARADH</sequence>
<dbReference type="OrthoDB" id="8895516at2"/>
<dbReference type="Pfam" id="PF01381">
    <property type="entry name" value="HTH_3"/>
    <property type="match status" value="1"/>
</dbReference>
<feature type="domain" description="HTH cro/C1-type" evidence="2">
    <location>
        <begin position="28"/>
        <end position="74"/>
    </location>
</feature>
<dbReference type="Proteomes" id="UP000243978">
    <property type="component" value="Unassembled WGS sequence"/>
</dbReference>
<dbReference type="RefSeq" id="WP_107844930.1">
    <property type="nucleotide sequence ID" value="NZ_QBKS01000001.1"/>
</dbReference>
<comment type="caution">
    <text evidence="3">The sequence shown here is derived from an EMBL/GenBank/DDBJ whole genome shotgun (WGS) entry which is preliminary data.</text>
</comment>
<organism evidence="3 4">
    <name type="scientific">Litoreibacter ponti</name>
    <dbReference type="NCBI Taxonomy" id="1510457"/>
    <lineage>
        <taxon>Bacteria</taxon>
        <taxon>Pseudomonadati</taxon>
        <taxon>Pseudomonadota</taxon>
        <taxon>Alphaproteobacteria</taxon>
        <taxon>Rhodobacterales</taxon>
        <taxon>Roseobacteraceae</taxon>
        <taxon>Litoreibacter</taxon>
    </lineage>
</organism>
<gene>
    <name evidence="3" type="ORF">C8N43_1430</name>
</gene>
<dbReference type="AlphaFoldDB" id="A0A2T6BL26"/>
<dbReference type="EMBL" id="QBKS01000001">
    <property type="protein sequence ID" value="PTX56768.1"/>
    <property type="molecule type" value="Genomic_DNA"/>
</dbReference>
<dbReference type="InterPro" id="IPR010982">
    <property type="entry name" value="Lambda_DNA-bd_dom_sf"/>
</dbReference>
<reference evidence="3 4" key="1">
    <citation type="submission" date="2018-04" db="EMBL/GenBank/DDBJ databases">
        <title>Genomic Encyclopedia of Archaeal and Bacterial Type Strains, Phase II (KMG-II): from individual species to whole genera.</title>
        <authorList>
            <person name="Goeker M."/>
        </authorList>
    </citation>
    <scope>NUCLEOTIDE SEQUENCE [LARGE SCALE GENOMIC DNA]</scope>
    <source>
        <strain evidence="3 4">DSM 100977</strain>
    </source>
</reference>
<proteinExistence type="predicted"/>
<dbReference type="SMART" id="SM00530">
    <property type="entry name" value="HTH_XRE"/>
    <property type="match status" value="1"/>
</dbReference>
<evidence type="ECO:0000313" key="3">
    <source>
        <dbReference type="EMBL" id="PTX56768.1"/>
    </source>
</evidence>
<dbReference type="PROSITE" id="PS50943">
    <property type="entry name" value="HTH_CROC1"/>
    <property type="match status" value="1"/>
</dbReference>
<feature type="transmembrane region" description="Helical" evidence="1">
    <location>
        <begin position="223"/>
        <end position="241"/>
    </location>
</feature>
<dbReference type="GO" id="GO:0003677">
    <property type="term" value="F:DNA binding"/>
    <property type="evidence" value="ECO:0007669"/>
    <property type="project" value="InterPro"/>
</dbReference>
<dbReference type="Gene3D" id="1.10.260.40">
    <property type="entry name" value="lambda repressor-like DNA-binding domains"/>
    <property type="match status" value="1"/>
</dbReference>
<protein>
    <submittedName>
        <fullName evidence="3">Helix-turn-helix protein</fullName>
    </submittedName>
</protein>
<name>A0A2T6BL26_9RHOB</name>
<keyword evidence="1" id="KW-0812">Transmembrane</keyword>
<dbReference type="SUPFAM" id="SSF47413">
    <property type="entry name" value="lambda repressor-like DNA-binding domains"/>
    <property type="match status" value="1"/>
</dbReference>
<evidence type="ECO:0000256" key="1">
    <source>
        <dbReference type="SAM" id="Phobius"/>
    </source>
</evidence>
<evidence type="ECO:0000313" key="4">
    <source>
        <dbReference type="Proteomes" id="UP000243978"/>
    </source>
</evidence>
<keyword evidence="1" id="KW-1133">Transmembrane helix</keyword>
<dbReference type="InterPro" id="IPR001387">
    <property type="entry name" value="Cro/C1-type_HTH"/>
</dbReference>
<keyword evidence="4" id="KW-1185">Reference proteome</keyword>
<accession>A0A2T6BL26</accession>
<keyword evidence="1" id="KW-0472">Membrane</keyword>